<accession>A0A9W4H1B6</accession>
<dbReference type="AlphaFoldDB" id="A0A9W4H1B6"/>
<keyword evidence="6" id="KW-0472">Membrane</keyword>
<evidence type="ECO:0000256" key="6">
    <source>
        <dbReference type="SAM" id="Phobius"/>
    </source>
</evidence>
<dbReference type="EMBL" id="CAJVAX010000017">
    <property type="protein sequence ID" value="CAG7642241.1"/>
    <property type="molecule type" value="Genomic_DNA"/>
</dbReference>
<keyword evidence="6" id="KW-1133">Transmembrane helix</keyword>
<dbReference type="InterPro" id="IPR019931">
    <property type="entry name" value="LPXTG_anchor"/>
</dbReference>
<evidence type="ECO:0000256" key="3">
    <source>
        <dbReference type="ARBA" id="ARBA00022729"/>
    </source>
</evidence>
<evidence type="ECO:0000313" key="8">
    <source>
        <dbReference type="EMBL" id="CAG7642241.1"/>
    </source>
</evidence>
<keyword evidence="3" id="KW-0732">Signal</keyword>
<feature type="domain" description="Gram-positive cocci surface proteins LPxTG" evidence="7">
    <location>
        <begin position="487"/>
        <end position="522"/>
    </location>
</feature>
<feature type="transmembrane region" description="Helical" evidence="6">
    <location>
        <begin position="495"/>
        <end position="514"/>
    </location>
</feature>
<sequence length="522" mass="51871">MRGFGRVGGVVAALALVVLGSAGGGGRAVAASPVSVRVMALPQSVFVPRHGDSGYAEPYLLALASGGVDGSGDETDLTDVEAVFDLSSLAGKVGVQLTSGGPSCTEDQGVVRCPLGDFYQRTELSPFKLTALEGTSVGVAGTIGLTVTASNAATVTRTTQVVVGSPRLTTDPVTSQELTGGSVQVSPAFGNRGDIAVTQGITLQVSSAAGTTARYSNCRYNRADAPTVAECTFDRALAPGDAFRTDGAFSFAPPDASSGVTVTYAVWPTGNPPDLAGALPADAPRGTGGPLGLTAIDGSALVAGGSTELTFLPPGGTHVDLAATAFTITGKIGRTVDVNVPYPTTPKGGFDRSMVEGPLEVTMPPGTTALPLGRDEETEAVYCVPADGGTKATCGFGPDGFGTVLRVRIDRKVAGATGTITVRPKGDIDPNPANNSAAITVAVQGGSPSGSPSATPTSGSSPDSPAGNQPSPIATAPAAGDGNGDRLAATGTSGAPLLGVGGAAFLLGGVLLVVRHRRRRTV</sequence>
<evidence type="ECO:0000256" key="4">
    <source>
        <dbReference type="ARBA" id="ARBA00023088"/>
    </source>
</evidence>
<dbReference type="NCBIfam" id="TIGR01167">
    <property type="entry name" value="LPXTG_anchor"/>
    <property type="match status" value="1"/>
</dbReference>
<evidence type="ECO:0000256" key="5">
    <source>
        <dbReference type="SAM" id="MobiDB-lite"/>
    </source>
</evidence>
<keyword evidence="4" id="KW-0572">Peptidoglycan-anchor</keyword>
<keyword evidence="2" id="KW-0964">Secreted</keyword>
<evidence type="ECO:0000313" key="9">
    <source>
        <dbReference type="Proteomes" id="UP001153328"/>
    </source>
</evidence>
<evidence type="ECO:0000259" key="7">
    <source>
        <dbReference type="PROSITE" id="PS50847"/>
    </source>
</evidence>
<evidence type="ECO:0000256" key="1">
    <source>
        <dbReference type="ARBA" id="ARBA00022512"/>
    </source>
</evidence>
<name>A0A9W4H1B6_9ACTN</name>
<dbReference type="RefSeq" id="WP_205042947.1">
    <property type="nucleotide sequence ID" value="NZ_CAJVAX010000017.1"/>
</dbReference>
<reference evidence="8" key="1">
    <citation type="submission" date="2021-06" db="EMBL/GenBank/DDBJ databases">
        <authorList>
            <person name="Arsene-Ploetze F."/>
        </authorList>
    </citation>
    <scope>NUCLEOTIDE SEQUENCE</scope>
    <source>
        <strain evidence="8">SBRY1</strain>
    </source>
</reference>
<comment type="caution">
    <text evidence="8">The sequence shown here is derived from an EMBL/GenBank/DDBJ whole genome shotgun (WGS) entry which is preliminary data.</text>
</comment>
<organism evidence="8 9">
    <name type="scientific">Actinacidiphila bryophytorum</name>
    <dbReference type="NCBI Taxonomy" id="1436133"/>
    <lineage>
        <taxon>Bacteria</taxon>
        <taxon>Bacillati</taxon>
        <taxon>Actinomycetota</taxon>
        <taxon>Actinomycetes</taxon>
        <taxon>Kitasatosporales</taxon>
        <taxon>Streptomycetaceae</taxon>
        <taxon>Actinacidiphila</taxon>
    </lineage>
</organism>
<keyword evidence="9" id="KW-1185">Reference proteome</keyword>
<feature type="region of interest" description="Disordered" evidence="5">
    <location>
        <begin position="442"/>
        <end position="487"/>
    </location>
</feature>
<evidence type="ECO:0000256" key="2">
    <source>
        <dbReference type="ARBA" id="ARBA00022525"/>
    </source>
</evidence>
<feature type="compositionally biased region" description="Low complexity" evidence="5">
    <location>
        <begin position="445"/>
        <end position="467"/>
    </location>
</feature>
<keyword evidence="6" id="KW-0812">Transmembrane</keyword>
<protein>
    <recommendedName>
        <fullName evidence="7">Gram-positive cocci surface proteins LPxTG domain-containing protein</fullName>
    </recommendedName>
</protein>
<keyword evidence="1" id="KW-0134">Cell wall</keyword>
<dbReference type="PROSITE" id="PS50847">
    <property type="entry name" value="GRAM_POS_ANCHORING"/>
    <property type="match status" value="1"/>
</dbReference>
<proteinExistence type="predicted"/>
<gene>
    <name evidence="8" type="ORF">SBRY_30625</name>
</gene>
<dbReference type="Proteomes" id="UP001153328">
    <property type="component" value="Unassembled WGS sequence"/>
</dbReference>